<proteinExistence type="predicted"/>
<dbReference type="SMART" id="SM00382">
    <property type="entry name" value="AAA"/>
    <property type="match status" value="1"/>
</dbReference>
<protein>
    <submittedName>
        <fullName evidence="9">AAA family ATPase</fullName>
    </submittedName>
</protein>
<dbReference type="InterPro" id="IPR051535">
    <property type="entry name" value="Siderophore_ABC-ATPase"/>
</dbReference>
<dbReference type="PANTHER" id="PTHR42771:SF2">
    <property type="entry name" value="IRON(3+)-HYDROXAMATE IMPORT ATP-BINDING PROTEIN FHUC"/>
    <property type="match status" value="1"/>
</dbReference>
<evidence type="ECO:0000313" key="10">
    <source>
        <dbReference type="Proteomes" id="UP001629953"/>
    </source>
</evidence>
<reference evidence="9 10" key="1">
    <citation type="journal article" date="2013" name="Int. J. Syst. Evol. Microbiol.">
        <title>Celerinatantimonas yamalensis sp. nov., a cold-adapted diazotrophic bacterium from a cold permafrost brine.</title>
        <authorList>
            <person name="Shcherbakova V."/>
            <person name="Chuvilskaya N."/>
            <person name="Rivkina E."/>
            <person name="Demidov N."/>
            <person name="Uchaeva V."/>
            <person name="Suetin S."/>
            <person name="Suzina N."/>
            <person name="Gilichinsky D."/>
        </authorList>
    </citation>
    <scope>NUCLEOTIDE SEQUENCE [LARGE SCALE GENOMIC DNA]</scope>
    <source>
        <strain evidence="9 10">C7</strain>
    </source>
</reference>
<sequence>MPYIKHIEIKKDKKVDAFPFNLPSLKHLDLLELHPAVTFFVGENGSGKSTLIESIAVAAGFNHEGGSRNFNFSTGENTPVLAKALRLSRSALRPKNGYFYRSESFYNVITNMNQLDEEPCLRPLIKDSYGGRDLHTRSHGESLLDLIVHRFGKNGLYIFDEPESSLSAQHQLAFLSKMAELVSLGCQFIIATHSPILITFPNAIILEFSADGINQVNYSETDNFVIMKCFINNPDRFLNTLL</sequence>
<comment type="caution">
    <text evidence="9">The sequence shown here is derived from an EMBL/GenBank/DDBJ whole genome shotgun (WGS) entry which is preliminary data.</text>
</comment>
<evidence type="ECO:0000256" key="6">
    <source>
        <dbReference type="ARBA" id="ARBA00023065"/>
    </source>
</evidence>
<keyword evidence="7" id="KW-0472">Membrane</keyword>
<evidence type="ECO:0000313" key="9">
    <source>
        <dbReference type="EMBL" id="MFM2484973.1"/>
    </source>
</evidence>
<dbReference type="PANTHER" id="PTHR42771">
    <property type="entry name" value="IRON(3+)-HYDROXAMATE IMPORT ATP-BINDING PROTEIN FHUC"/>
    <property type="match status" value="1"/>
</dbReference>
<gene>
    <name evidence="9" type="ORF">ABUE30_07820</name>
</gene>
<evidence type="ECO:0000256" key="1">
    <source>
        <dbReference type="ARBA" id="ARBA00004202"/>
    </source>
</evidence>
<keyword evidence="4" id="KW-0410">Iron transport</keyword>
<dbReference type="Gene3D" id="3.40.50.300">
    <property type="entry name" value="P-loop containing nucleotide triphosphate hydrolases"/>
    <property type="match status" value="2"/>
</dbReference>
<keyword evidence="5" id="KW-0408">Iron</keyword>
<name>A0ABW9G6T1_9GAMM</name>
<dbReference type="EMBL" id="JBEQCT010000002">
    <property type="protein sequence ID" value="MFM2484973.1"/>
    <property type="molecule type" value="Genomic_DNA"/>
</dbReference>
<evidence type="ECO:0000256" key="4">
    <source>
        <dbReference type="ARBA" id="ARBA00022496"/>
    </source>
</evidence>
<keyword evidence="10" id="KW-1185">Reference proteome</keyword>
<evidence type="ECO:0000256" key="5">
    <source>
        <dbReference type="ARBA" id="ARBA00023004"/>
    </source>
</evidence>
<dbReference type="InterPro" id="IPR027417">
    <property type="entry name" value="P-loop_NTPase"/>
</dbReference>
<keyword evidence="2" id="KW-0813">Transport</keyword>
<dbReference type="InterPro" id="IPR003593">
    <property type="entry name" value="AAA+_ATPase"/>
</dbReference>
<accession>A0ABW9G6T1</accession>
<evidence type="ECO:0000256" key="7">
    <source>
        <dbReference type="ARBA" id="ARBA00023136"/>
    </source>
</evidence>
<keyword evidence="3" id="KW-1003">Cell membrane</keyword>
<dbReference type="InterPro" id="IPR038729">
    <property type="entry name" value="Rad50/SbcC_AAA"/>
</dbReference>
<dbReference type="Pfam" id="PF13476">
    <property type="entry name" value="AAA_23"/>
    <property type="match status" value="1"/>
</dbReference>
<dbReference type="SUPFAM" id="SSF52540">
    <property type="entry name" value="P-loop containing nucleoside triphosphate hydrolases"/>
    <property type="match status" value="1"/>
</dbReference>
<dbReference type="Proteomes" id="UP001629953">
    <property type="component" value="Unassembled WGS sequence"/>
</dbReference>
<organism evidence="9 10">
    <name type="scientific">Celerinatantimonas yamalensis</name>
    <dbReference type="NCBI Taxonomy" id="559956"/>
    <lineage>
        <taxon>Bacteria</taxon>
        <taxon>Pseudomonadati</taxon>
        <taxon>Pseudomonadota</taxon>
        <taxon>Gammaproteobacteria</taxon>
        <taxon>Celerinatantimonadaceae</taxon>
        <taxon>Celerinatantimonas</taxon>
    </lineage>
</organism>
<evidence type="ECO:0000256" key="3">
    <source>
        <dbReference type="ARBA" id="ARBA00022475"/>
    </source>
</evidence>
<feature type="domain" description="AAA+ ATPase" evidence="8">
    <location>
        <begin position="34"/>
        <end position="220"/>
    </location>
</feature>
<keyword evidence="6" id="KW-0406">Ion transport</keyword>
<evidence type="ECO:0000256" key="2">
    <source>
        <dbReference type="ARBA" id="ARBA00022448"/>
    </source>
</evidence>
<comment type="subcellular location">
    <subcellularLocation>
        <location evidence="1">Cell membrane</location>
        <topology evidence="1">Peripheral membrane protein</topology>
    </subcellularLocation>
</comment>
<evidence type="ECO:0000259" key="8">
    <source>
        <dbReference type="SMART" id="SM00382"/>
    </source>
</evidence>
<dbReference type="RefSeq" id="WP_408623160.1">
    <property type="nucleotide sequence ID" value="NZ_JBEQCT010000002.1"/>
</dbReference>